<gene>
    <name evidence="1" type="ORF">MFLAVUS_011347</name>
</gene>
<sequence>MHTMLLYLERYNDNEIRNFDEVQAEATYVWVKQVLLGEDNFSTFNRKKRSRLSFLVFRRIRDGTNFVNNHRLNDEQNQFLLDLIQNTRQQILNSRAYLDDNNTEAIRLEDCFQPEMAMAIKKYRPPQVFTQQSEKRGTNQVFDFGSIHLDLNYNGKDMLTNMLRTDGYGIDFILASPERQLGKLPDLDLNEEINESFHLWGVDPGQVNIFTAYQHIVLRHAIIISY</sequence>
<dbReference type="EMBL" id="BAABUK010000050">
    <property type="protein sequence ID" value="GAA5817791.1"/>
    <property type="molecule type" value="Genomic_DNA"/>
</dbReference>
<organism evidence="1 2">
    <name type="scientific">Mucor flavus</name>
    <dbReference type="NCBI Taxonomy" id="439312"/>
    <lineage>
        <taxon>Eukaryota</taxon>
        <taxon>Fungi</taxon>
        <taxon>Fungi incertae sedis</taxon>
        <taxon>Mucoromycota</taxon>
        <taxon>Mucoromycotina</taxon>
        <taxon>Mucoromycetes</taxon>
        <taxon>Mucorales</taxon>
        <taxon>Mucorineae</taxon>
        <taxon>Mucoraceae</taxon>
        <taxon>Mucor</taxon>
    </lineage>
</organism>
<protein>
    <submittedName>
        <fullName evidence="1">Uncharacterized protein</fullName>
    </submittedName>
</protein>
<accession>A0ABP9ZFA3</accession>
<proteinExistence type="predicted"/>
<name>A0ABP9ZFA3_9FUNG</name>
<evidence type="ECO:0000313" key="1">
    <source>
        <dbReference type="EMBL" id="GAA5817791.1"/>
    </source>
</evidence>
<evidence type="ECO:0000313" key="2">
    <source>
        <dbReference type="Proteomes" id="UP001473302"/>
    </source>
</evidence>
<dbReference type="Proteomes" id="UP001473302">
    <property type="component" value="Unassembled WGS sequence"/>
</dbReference>
<keyword evidence="2" id="KW-1185">Reference proteome</keyword>
<comment type="caution">
    <text evidence="1">The sequence shown here is derived from an EMBL/GenBank/DDBJ whole genome shotgun (WGS) entry which is preliminary data.</text>
</comment>
<reference evidence="1 2" key="1">
    <citation type="submission" date="2024-04" db="EMBL/GenBank/DDBJ databases">
        <title>genome sequences of Mucor flavus KT1a and Helicostylum pulchrum KT1b strains isolated from the surface of a dry-aged beef.</title>
        <authorList>
            <person name="Toyotome T."/>
            <person name="Hosono M."/>
            <person name="Torimaru M."/>
            <person name="Fukuda K."/>
            <person name="Mikami N."/>
        </authorList>
    </citation>
    <scope>NUCLEOTIDE SEQUENCE [LARGE SCALE GENOMIC DNA]</scope>
    <source>
        <strain evidence="1 2">KT1a</strain>
    </source>
</reference>